<feature type="compositionally biased region" description="Basic and acidic residues" evidence="1">
    <location>
        <begin position="216"/>
        <end position="229"/>
    </location>
</feature>
<name>A0AAN6PY20_9PEZI</name>
<reference evidence="2" key="2">
    <citation type="submission" date="2023-05" db="EMBL/GenBank/DDBJ databases">
        <authorList>
            <consortium name="Lawrence Berkeley National Laboratory"/>
            <person name="Steindorff A."/>
            <person name="Hensen N."/>
            <person name="Bonometti L."/>
            <person name="Westerberg I."/>
            <person name="Brannstrom I.O."/>
            <person name="Guillou S."/>
            <person name="Cros-Aarteil S."/>
            <person name="Calhoun S."/>
            <person name="Haridas S."/>
            <person name="Kuo A."/>
            <person name="Mondo S."/>
            <person name="Pangilinan J."/>
            <person name="Riley R."/>
            <person name="Labutti K."/>
            <person name="Andreopoulos B."/>
            <person name="Lipzen A."/>
            <person name="Chen C."/>
            <person name="Yanf M."/>
            <person name="Daum C."/>
            <person name="Ng V."/>
            <person name="Clum A."/>
            <person name="Ohm R."/>
            <person name="Martin F."/>
            <person name="Silar P."/>
            <person name="Natvig D."/>
            <person name="Lalanne C."/>
            <person name="Gautier V."/>
            <person name="Ament-Velasquez S.L."/>
            <person name="Kruys A."/>
            <person name="Hutchinson M.I."/>
            <person name="Powell A.J."/>
            <person name="Barry K."/>
            <person name="Miller A.N."/>
            <person name="Grigoriev I.V."/>
            <person name="Debuchy R."/>
            <person name="Gladieux P."/>
            <person name="Thoren M.H."/>
            <person name="Johannesson H."/>
        </authorList>
    </citation>
    <scope>NUCLEOTIDE SEQUENCE</scope>
    <source>
        <strain evidence="2">CBS 757.83</strain>
    </source>
</reference>
<dbReference type="EMBL" id="MU863674">
    <property type="protein sequence ID" value="KAK4097471.1"/>
    <property type="molecule type" value="Genomic_DNA"/>
</dbReference>
<dbReference type="AlphaFoldDB" id="A0AAN6PY20"/>
<keyword evidence="3" id="KW-1185">Reference proteome</keyword>
<accession>A0AAN6PY20</accession>
<evidence type="ECO:0000256" key="1">
    <source>
        <dbReference type="SAM" id="MobiDB-lite"/>
    </source>
</evidence>
<feature type="compositionally biased region" description="Low complexity" evidence="1">
    <location>
        <begin position="58"/>
        <end position="82"/>
    </location>
</feature>
<comment type="caution">
    <text evidence="2">The sequence shown here is derived from an EMBL/GenBank/DDBJ whole genome shotgun (WGS) entry which is preliminary data.</text>
</comment>
<dbReference type="Proteomes" id="UP001305647">
    <property type="component" value="Unassembled WGS sequence"/>
</dbReference>
<evidence type="ECO:0000313" key="3">
    <source>
        <dbReference type="Proteomes" id="UP001305647"/>
    </source>
</evidence>
<gene>
    <name evidence="2" type="ORF">N658DRAFT_548481</name>
</gene>
<feature type="region of interest" description="Disordered" evidence="1">
    <location>
        <begin position="1"/>
        <end position="248"/>
    </location>
</feature>
<feature type="compositionally biased region" description="Basic and acidic residues" evidence="1">
    <location>
        <begin position="145"/>
        <end position="154"/>
    </location>
</feature>
<feature type="compositionally biased region" description="Low complexity" evidence="1">
    <location>
        <begin position="206"/>
        <end position="215"/>
    </location>
</feature>
<proteinExistence type="predicted"/>
<evidence type="ECO:0000313" key="2">
    <source>
        <dbReference type="EMBL" id="KAK4097471.1"/>
    </source>
</evidence>
<feature type="compositionally biased region" description="Basic and acidic residues" evidence="1">
    <location>
        <begin position="111"/>
        <end position="125"/>
    </location>
</feature>
<reference evidence="2" key="1">
    <citation type="journal article" date="2023" name="Mol. Phylogenet. Evol.">
        <title>Genome-scale phylogeny and comparative genomics of the fungal order Sordariales.</title>
        <authorList>
            <person name="Hensen N."/>
            <person name="Bonometti L."/>
            <person name="Westerberg I."/>
            <person name="Brannstrom I.O."/>
            <person name="Guillou S."/>
            <person name="Cros-Aarteil S."/>
            <person name="Calhoun S."/>
            <person name="Haridas S."/>
            <person name="Kuo A."/>
            <person name="Mondo S."/>
            <person name="Pangilinan J."/>
            <person name="Riley R."/>
            <person name="LaButti K."/>
            <person name="Andreopoulos B."/>
            <person name="Lipzen A."/>
            <person name="Chen C."/>
            <person name="Yan M."/>
            <person name="Daum C."/>
            <person name="Ng V."/>
            <person name="Clum A."/>
            <person name="Steindorff A."/>
            <person name="Ohm R.A."/>
            <person name="Martin F."/>
            <person name="Silar P."/>
            <person name="Natvig D.O."/>
            <person name="Lalanne C."/>
            <person name="Gautier V."/>
            <person name="Ament-Velasquez S.L."/>
            <person name="Kruys A."/>
            <person name="Hutchinson M.I."/>
            <person name="Powell A.J."/>
            <person name="Barry K."/>
            <person name="Miller A.N."/>
            <person name="Grigoriev I.V."/>
            <person name="Debuchy R."/>
            <person name="Gladieux P."/>
            <person name="Hiltunen Thoren M."/>
            <person name="Johannesson H."/>
        </authorList>
    </citation>
    <scope>NUCLEOTIDE SEQUENCE</scope>
    <source>
        <strain evidence="2">CBS 757.83</strain>
    </source>
</reference>
<organism evidence="2 3">
    <name type="scientific">Parathielavia hyrcaniae</name>
    <dbReference type="NCBI Taxonomy" id="113614"/>
    <lineage>
        <taxon>Eukaryota</taxon>
        <taxon>Fungi</taxon>
        <taxon>Dikarya</taxon>
        <taxon>Ascomycota</taxon>
        <taxon>Pezizomycotina</taxon>
        <taxon>Sordariomycetes</taxon>
        <taxon>Sordariomycetidae</taxon>
        <taxon>Sordariales</taxon>
        <taxon>Chaetomiaceae</taxon>
        <taxon>Parathielavia</taxon>
    </lineage>
</organism>
<sequence length="248" mass="26596">MPTRKPTKPEAHPAIKPSPIRNLSEFAVADTPGTSGPEHAAAGDYLQARFAPMSPPAQQQQHHQNQNQNRTNQTLRRGTSTEGGEGDDREESGMPSSLEQGIRGGSGPVDDTERRATRYDGRKQNENMNVDADGRMGDVPYGEGRVADAVERKPGTQRQSGLSSSALGGGGGSGQQPDFQRLHGRGRGERSEMRKKRRAEGGGSVKKQQQAAARKQVMDARRKGEDVDGRGIAGSGGREPTPELDPLL</sequence>
<protein>
    <submittedName>
        <fullName evidence="2">Uncharacterized protein</fullName>
    </submittedName>
</protein>